<feature type="domain" description="U-box" evidence="12">
    <location>
        <begin position="1009"/>
        <end position="1083"/>
    </location>
</feature>
<keyword evidence="8" id="KW-0808">Transferase</keyword>
<dbReference type="InterPro" id="IPR019474">
    <property type="entry name" value="Ub_conjug_fac_E4_core"/>
</dbReference>
<keyword evidence="10" id="KW-0539">Nucleus</keyword>
<evidence type="ECO:0000256" key="1">
    <source>
        <dbReference type="ARBA" id="ARBA00000900"/>
    </source>
</evidence>
<keyword evidence="14" id="KW-1185">Reference proteome</keyword>
<feature type="compositionally biased region" description="Low complexity" evidence="11">
    <location>
        <begin position="119"/>
        <end position="137"/>
    </location>
</feature>
<reference evidence="13 14" key="1">
    <citation type="journal article" date="2010" name="Cell">
        <title>The genome of Naegleria gruberi illuminates early eukaryotic versatility.</title>
        <authorList>
            <person name="Fritz-Laylin L.K."/>
            <person name="Prochnik S.E."/>
            <person name="Ginger M.L."/>
            <person name="Dacks J.B."/>
            <person name="Carpenter M.L."/>
            <person name="Field M.C."/>
            <person name="Kuo A."/>
            <person name="Paredez A."/>
            <person name="Chapman J."/>
            <person name="Pham J."/>
            <person name="Shu S."/>
            <person name="Neupane R."/>
            <person name="Cipriano M."/>
            <person name="Mancuso J."/>
            <person name="Tu H."/>
            <person name="Salamov A."/>
            <person name="Lindquist E."/>
            <person name="Shapiro H."/>
            <person name="Lucas S."/>
            <person name="Grigoriev I.V."/>
            <person name="Cande W.Z."/>
            <person name="Fulton C."/>
            <person name="Rokhsar D.S."/>
            <person name="Dawson S.C."/>
        </authorList>
    </citation>
    <scope>NUCLEOTIDE SEQUENCE [LARGE SCALE GENOMIC DNA]</scope>
    <source>
        <strain evidence="13 14">NEG-M</strain>
    </source>
</reference>
<dbReference type="KEGG" id="ngr:NAEGRDRAFT_78496"/>
<dbReference type="GO" id="GO:0036503">
    <property type="term" value="P:ERAD pathway"/>
    <property type="evidence" value="ECO:0007669"/>
    <property type="project" value="InterPro"/>
</dbReference>
<dbReference type="PROSITE" id="PS51698">
    <property type="entry name" value="U_BOX"/>
    <property type="match status" value="1"/>
</dbReference>
<evidence type="ECO:0000256" key="9">
    <source>
        <dbReference type="ARBA" id="ARBA00022786"/>
    </source>
</evidence>
<dbReference type="Proteomes" id="UP000006671">
    <property type="component" value="Unassembled WGS sequence"/>
</dbReference>
<dbReference type="GO" id="GO:0000209">
    <property type="term" value="P:protein polyubiquitination"/>
    <property type="evidence" value="ECO:0007669"/>
    <property type="project" value="TreeGrafter"/>
</dbReference>
<organism evidence="14">
    <name type="scientific">Naegleria gruberi</name>
    <name type="common">Amoeba</name>
    <dbReference type="NCBI Taxonomy" id="5762"/>
    <lineage>
        <taxon>Eukaryota</taxon>
        <taxon>Discoba</taxon>
        <taxon>Heterolobosea</taxon>
        <taxon>Tetramitia</taxon>
        <taxon>Eutetramitia</taxon>
        <taxon>Vahlkampfiidae</taxon>
        <taxon>Naegleria</taxon>
    </lineage>
</organism>
<evidence type="ECO:0000256" key="8">
    <source>
        <dbReference type="ARBA" id="ARBA00022679"/>
    </source>
</evidence>
<dbReference type="InterPro" id="IPR045132">
    <property type="entry name" value="UBE4"/>
</dbReference>
<dbReference type="Pfam" id="PF10408">
    <property type="entry name" value="Ufd2P_core"/>
    <property type="match status" value="1"/>
</dbReference>
<dbReference type="GeneID" id="8848398"/>
<comment type="catalytic activity">
    <reaction evidence="1">
        <text>S-ubiquitinyl-[E2 ubiquitin-conjugating enzyme]-L-cysteine + [acceptor protein]-L-lysine = [E2 ubiquitin-conjugating enzyme]-L-cysteine + N(6)-ubiquitinyl-[acceptor protein]-L-lysine.</text>
        <dbReference type="EC" id="2.3.2.27"/>
    </reaction>
</comment>
<dbReference type="Gene3D" id="3.30.40.10">
    <property type="entry name" value="Zinc/RING finger domain, C3HC4 (zinc finger)"/>
    <property type="match status" value="1"/>
</dbReference>
<dbReference type="STRING" id="5762.D2V470"/>
<dbReference type="GO" id="GO:0006511">
    <property type="term" value="P:ubiquitin-dependent protein catabolic process"/>
    <property type="evidence" value="ECO:0007669"/>
    <property type="project" value="InterPro"/>
</dbReference>
<dbReference type="FunCoup" id="D2V470">
    <property type="interactions" value="867"/>
</dbReference>
<evidence type="ECO:0000256" key="6">
    <source>
        <dbReference type="ARBA" id="ARBA00012483"/>
    </source>
</evidence>
<gene>
    <name evidence="13" type="ORF">NAEGRDRAFT_78496</name>
</gene>
<feature type="compositionally biased region" description="Low complexity" evidence="11">
    <location>
        <begin position="19"/>
        <end position="63"/>
    </location>
</feature>
<dbReference type="InParanoid" id="D2V470"/>
<comment type="pathway">
    <text evidence="4">Protein modification; protein ubiquitination.</text>
</comment>
<dbReference type="GO" id="GO:0000151">
    <property type="term" value="C:ubiquitin ligase complex"/>
    <property type="evidence" value="ECO:0007669"/>
    <property type="project" value="InterPro"/>
</dbReference>
<comment type="subcellular location">
    <subcellularLocation>
        <location evidence="3">Cytoplasm</location>
    </subcellularLocation>
    <subcellularLocation>
        <location evidence="2">Nucleus</location>
    </subcellularLocation>
</comment>
<dbReference type="eggNOG" id="KOG2042">
    <property type="taxonomic scope" value="Eukaryota"/>
</dbReference>
<dbReference type="PANTHER" id="PTHR13931">
    <property type="entry name" value="UBIQUITINATION FACTOR E4"/>
    <property type="match status" value="1"/>
</dbReference>
<dbReference type="Pfam" id="PF04564">
    <property type="entry name" value="U-box"/>
    <property type="match status" value="1"/>
</dbReference>
<protein>
    <recommendedName>
        <fullName evidence="6">RING-type E3 ubiquitin transferase</fullName>
        <ecNumber evidence="6">2.3.2.27</ecNumber>
    </recommendedName>
</protein>
<evidence type="ECO:0000313" key="13">
    <source>
        <dbReference type="EMBL" id="EFC48330.1"/>
    </source>
</evidence>
<dbReference type="SMART" id="SM00504">
    <property type="entry name" value="Ubox"/>
    <property type="match status" value="1"/>
</dbReference>
<sequence>MSNFIRRFLLNSGGGDGENQNQNTSSDNTTPSNDSNTTTNNTTTQPTLPTTTPTTQTNQSPSNVDSNAGLSADEIRLRRLNRLGGTVTPITTPIKTSSPPKSNAMDTRDDFVPPSKTLTPISTPKATTPTSAKSPSSNLNKMDTSDDIIKKNLSLEERFVHDTISKIFRVTLTPSKDSTLYYLKDYASELSNSQFTENDVESILIERISKGGFEHSGSKTIFSFLMECFERSERELDNKKKEEQIKVIKNIKEIITSYCGIVLTDPDMFDQPEHISRQGSLQLVDYVCGDIPGTFLQDFVTRFADSPKTLETIFAPVFNDISTRFLKITLVDDYSPYIYGFKRLTALRELSIVLVNHPLFLPRRKNGNSVEFETILGPLFKITAYYDQPKVGEQYFRNDIERLTNQDVANIKDQIRSKINMYHTSLQQIFMNLLKPKETRDKTIEWLSLSVDYNSARAKMQADPHVISTEGFMTNLCAILLKLSQPFTKIEDSKIPATAKIQVDYPMMNKDVNFKSDARFNMAEKESEEYYKTKPNTDFSFVSSCFFLTYRALHLGYLVTQEKYQNAIKRLQDVQRHYGATPSPEVRKEIDLYYIIRWTAETHLFDQNLLEAMLDYYRFCSIWLIKLANPTNTANYPLTPLVAGNTHTTFPSEPSKDLAAMPEFFLEDIVTCFTFLLRYKPESLSSTVLTETFDMFAMFLYHSKYVKNRYLLAKLPELYCAMLPAGSNDFIPPILVEYLPNHKFSQLSLTSGLLKLYIDIEHESSFYEKFNYRYYISLLLKSLWNSTPYKTSFIQITNKTDDTSFMKFFNLLLNDAIYLLDESLKDLQKIKEIQTVMDTPTEWNALTQQEKTDKTTALAQYERMVKSYMLLANETVHMLSYLSKDIPKPFLRPEMIDRVASMLNYFLVELAGPKCQNLKVKDPEKYSFSAKYLLTEITDTYIHFSPFDEFATAVAKDERSFKADVFERVVAILRKIGKTEDYVKKFDSFALKALEEAKKLIDLDVDYSDAPDEFLDPLTYTIMEDPVLLPVSKIYIDRATIERHLLNDPKDPFNRSPLSVDMLVPAPEFKKQIMEWKASKRKH</sequence>
<dbReference type="OrthoDB" id="20295at2759"/>
<dbReference type="GO" id="GO:0016874">
    <property type="term" value="F:ligase activity"/>
    <property type="evidence" value="ECO:0007669"/>
    <property type="project" value="UniProtKB-KW"/>
</dbReference>
<dbReference type="VEuPathDB" id="AmoebaDB:NAEGRDRAFT_78496"/>
<dbReference type="CDD" id="cd16657">
    <property type="entry name" value="RING-Ubox_UBE4A"/>
    <property type="match status" value="1"/>
</dbReference>
<dbReference type="EMBL" id="GG738851">
    <property type="protein sequence ID" value="EFC48330.1"/>
    <property type="molecule type" value="Genomic_DNA"/>
</dbReference>
<evidence type="ECO:0000256" key="5">
    <source>
        <dbReference type="ARBA" id="ARBA00007434"/>
    </source>
</evidence>
<dbReference type="RefSeq" id="XP_002681074.1">
    <property type="nucleotide sequence ID" value="XM_002681028.1"/>
</dbReference>
<evidence type="ECO:0000313" key="14">
    <source>
        <dbReference type="Proteomes" id="UP000006671"/>
    </source>
</evidence>
<dbReference type="PANTHER" id="PTHR13931:SF2">
    <property type="entry name" value="UBIQUITIN CONJUGATION FACTOR E4 B"/>
    <property type="match status" value="1"/>
</dbReference>
<accession>D2V470</accession>
<evidence type="ECO:0000256" key="10">
    <source>
        <dbReference type="ARBA" id="ARBA00023242"/>
    </source>
</evidence>
<evidence type="ECO:0000259" key="12">
    <source>
        <dbReference type="PROSITE" id="PS51698"/>
    </source>
</evidence>
<feature type="region of interest" description="Disordered" evidence="11">
    <location>
        <begin position="11"/>
        <end position="143"/>
    </location>
</feature>
<dbReference type="GO" id="GO:0034450">
    <property type="term" value="F:ubiquitin-ubiquitin ligase activity"/>
    <property type="evidence" value="ECO:0007669"/>
    <property type="project" value="InterPro"/>
</dbReference>
<evidence type="ECO:0000256" key="4">
    <source>
        <dbReference type="ARBA" id="ARBA00004906"/>
    </source>
</evidence>
<dbReference type="SUPFAM" id="SSF57850">
    <property type="entry name" value="RING/U-box"/>
    <property type="match status" value="1"/>
</dbReference>
<dbReference type="EC" id="2.3.2.27" evidence="6"/>
<dbReference type="InterPro" id="IPR013083">
    <property type="entry name" value="Znf_RING/FYVE/PHD"/>
</dbReference>
<evidence type="ECO:0000256" key="11">
    <source>
        <dbReference type="SAM" id="MobiDB-lite"/>
    </source>
</evidence>
<keyword evidence="7" id="KW-0963">Cytoplasm</keyword>
<dbReference type="InterPro" id="IPR003613">
    <property type="entry name" value="Ubox_domain"/>
</dbReference>
<feature type="compositionally biased region" description="Low complexity" evidence="11">
    <location>
        <begin position="88"/>
        <end position="102"/>
    </location>
</feature>
<dbReference type="AlphaFoldDB" id="D2V470"/>
<proteinExistence type="inferred from homology"/>
<evidence type="ECO:0000256" key="7">
    <source>
        <dbReference type="ARBA" id="ARBA00022490"/>
    </source>
</evidence>
<dbReference type="UniPathway" id="UPA00143"/>
<dbReference type="GO" id="GO:0005737">
    <property type="term" value="C:cytoplasm"/>
    <property type="evidence" value="ECO:0007669"/>
    <property type="project" value="UniProtKB-SubCell"/>
</dbReference>
<comment type="similarity">
    <text evidence="5">Belongs to the ubiquitin conjugation factor E4 family.</text>
</comment>
<evidence type="ECO:0000256" key="2">
    <source>
        <dbReference type="ARBA" id="ARBA00004123"/>
    </source>
</evidence>
<name>D2V470_NAEGR</name>
<evidence type="ECO:0000256" key="3">
    <source>
        <dbReference type="ARBA" id="ARBA00004496"/>
    </source>
</evidence>
<keyword evidence="13" id="KW-0436">Ligase</keyword>
<keyword evidence="9" id="KW-0833">Ubl conjugation pathway</keyword>
<dbReference type="FunFam" id="3.30.40.10:FF:000055">
    <property type="entry name" value="Ubiquitin conjugation factor e4 a"/>
    <property type="match status" value="1"/>
</dbReference>
<dbReference type="GO" id="GO:0005634">
    <property type="term" value="C:nucleus"/>
    <property type="evidence" value="ECO:0007669"/>
    <property type="project" value="UniProtKB-SubCell"/>
</dbReference>